<accession>G1N477</accession>
<dbReference type="AlphaFoldDB" id="G1N477"/>
<dbReference type="SMART" id="SM00295">
    <property type="entry name" value="B41"/>
    <property type="match status" value="1"/>
</dbReference>
<dbReference type="GO" id="GO:0007160">
    <property type="term" value="P:cell-matrix adhesion"/>
    <property type="evidence" value="ECO:0007669"/>
    <property type="project" value="TreeGrafter"/>
</dbReference>
<dbReference type="Bgee" id="ENSMGAG00000006554">
    <property type="expression patterns" value="Expressed in pancreas and 13 other cell types or tissues"/>
</dbReference>
<dbReference type="Pfam" id="PF00169">
    <property type="entry name" value="PH"/>
    <property type="match status" value="1"/>
</dbReference>
<dbReference type="InterPro" id="IPR001849">
    <property type="entry name" value="PH_domain"/>
</dbReference>
<dbReference type="FunFam" id="2.30.29.30:FF:000037">
    <property type="entry name" value="Fermitin family homolog 2"/>
    <property type="match status" value="1"/>
</dbReference>
<dbReference type="InterPro" id="IPR019749">
    <property type="entry name" value="Band_41_domain"/>
</dbReference>
<dbReference type="GO" id="GO:0005925">
    <property type="term" value="C:focal adhesion"/>
    <property type="evidence" value="ECO:0007669"/>
    <property type="project" value="TreeGrafter"/>
</dbReference>
<dbReference type="InterPro" id="IPR037843">
    <property type="entry name" value="Kindlin/fermitin"/>
</dbReference>
<dbReference type="InterPro" id="IPR040790">
    <property type="entry name" value="Kindlin_2_N"/>
</dbReference>
<dbReference type="PANTHER" id="PTHR16160">
    <property type="entry name" value="FERMITIN 2-RELATED"/>
    <property type="match status" value="1"/>
</dbReference>
<dbReference type="Pfam" id="PF18124">
    <property type="entry name" value="Kindlin_2_N"/>
    <property type="match status" value="1"/>
</dbReference>
<name>G1N477_MELGA</name>
<dbReference type="Pfam" id="PF00373">
    <property type="entry name" value="FERM_M"/>
    <property type="match status" value="1"/>
</dbReference>
<reference evidence="4" key="3">
    <citation type="submission" date="2025-09" db="UniProtKB">
        <authorList>
            <consortium name="Ensembl"/>
        </authorList>
    </citation>
    <scope>IDENTIFICATION</scope>
</reference>
<dbReference type="GeneTree" id="ENSGT00390000013444"/>
<dbReference type="InterPro" id="IPR019748">
    <property type="entry name" value="FERM_central"/>
</dbReference>
<dbReference type="InterPro" id="IPR019747">
    <property type="entry name" value="FERM_CS"/>
</dbReference>
<dbReference type="CDD" id="cd14473">
    <property type="entry name" value="FERM_B-lobe"/>
    <property type="match status" value="1"/>
</dbReference>
<protein>
    <recommendedName>
        <fullName evidence="3">PH domain-containing protein</fullName>
    </recommendedName>
</protein>
<dbReference type="HOGENOM" id="CLU_011611_0_0_1"/>
<dbReference type="SMART" id="SM00233">
    <property type="entry name" value="PH"/>
    <property type="match status" value="1"/>
</dbReference>
<dbReference type="SUPFAM" id="SSF50729">
    <property type="entry name" value="PH domain-like"/>
    <property type="match status" value="2"/>
</dbReference>
<dbReference type="Ensembl" id="ENSMGAT00000007356.2">
    <property type="protein sequence ID" value="ENSMGAP00000006602.2"/>
    <property type="gene ID" value="ENSMGAG00000006554.2"/>
</dbReference>
<dbReference type="GO" id="GO:0007229">
    <property type="term" value="P:integrin-mediated signaling pathway"/>
    <property type="evidence" value="ECO:0007669"/>
    <property type="project" value="InterPro"/>
</dbReference>
<dbReference type="InterPro" id="IPR037837">
    <property type="entry name" value="PH_Kindlin/fermitin"/>
</dbReference>
<evidence type="ECO:0000313" key="4">
    <source>
        <dbReference type="Ensembl" id="ENSMGAP00000006602.2"/>
    </source>
</evidence>
<keyword evidence="5" id="KW-1185">Reference proteome</keyword>
<dbReference type="SUPFAM" id="SSF47031">
    <property type="entry name" value="Second domain of FERM"/>
    <property type="match status" value="1"/>
</dbReference>
<dbReference type="PROSITE" id="PS50003">
    <property type="entry name" value="PH_DOMAIN"/>
    <property type="match status" value="1"/>
</dbReference>
<dbReference type="Gene3D" id="2.30.29.30">
    <property type="entry name" value="Pleckstrin-homology domain (PH domain)/Phosphotyrosine-binding domain (PTB)"/>
    <property type="match status" value="2"/>
</dbReference>
<dbReference type="Gene3D" id="3.10.20.90">
    <property type="entry name" value="Phosphatidylinositol 3-kinase Catalytic Subunit, Chain A, domain 1"/>
    <property type="match status" value="2"/>
</dbReference>
<dbReference type="InterPro" id="IPR011993">
    <property type="entry name" value="PH-like_dom_sf"/>
</dbReference>
<gene>
    <name evidence="4" type="primary">FERMT1</name>
</gene>
<evidence type="ECO:0000259" key="3">
    <source>
        <dbReference type="PROSITE" id="PS50003"/>
    </source>
</evidence>
<proteinExistence type="inferred from homology"/>
<dbReference type="CDD" id="cd13205">
    <property type="entry name" value="FERM_C_fermitin"/>
    <property type="match status" value="1"/>
</dbReference>
<dbReference type="InterPro" id="IPR035963">
    <property type="entry name" value="FERM_2"/>
</dbReference>
<organism evidence="4 5">
    <name type="scientific">Meleagris gallopavo</name>
    <name type="common">Wild turkey</name>
    <dbReference type="NCBI Taxonomy" id="9103"/>
    <lineage>
        <taxon>Eukaryota</taxon>
        <taxon>Metazoa</taxon>
        <taxon>Chordata</taxon>
        <taxon>Craniata</taxon>
        <taxon>Vertebrata</taxon>
        <taxon>Euteleostomi</taxon>
        <taxon>Archelosauria</taxon>
        <taxon>Archosauria</taxon>
        <taxon>Dinosauria</taxon>
        <taxon>Saurischia</taxon>
        <taxon>Theropoda</taxon>
        <taxon>Coelurosauria</taxon>
        <taxon>Aves</taxon>
        <taxon>Neognathae</taxon>
        <taxon>Galloanserae</taxon>
        <taxon>Galliformes</taxon>
        <taxon>Phasianidae</taxon>
        <taxon>Meleagridinae</taxon>
        <taxon>Meleagris</taxon>
    </lineage>
</organism>
<dbReference type="PROSITE" id="PS00660">
    <property type="entry name" value="FERM_1"/>
    <property type="match status" value="1"/>
</dbReference>
<dbReference type="PANTHER" id="PTHR16160:SF12">
    <property type="entry name" value="FERMITIN FAMILY HOMOLOG 1"/>
    <property type="match status" value="1"/>
</dbReference>
<comment type="similarity">
    <text evidence="1">Belongs to the kindlin family.</text>
</comment>
<evidence type="ECO:0000256" key="1">
    <source>
        <dbReference type="ARBA" id="ARBA00008052"/>
    </source>
</evidence>
<evidence type="ECO:0000313" key="5">
    <source>
        <dbReference type="Proteomes" id="UP000001645"/>
    </source>
</evidence>
<dbReference type="InParanoid" id="G1N477"/>
<dbReference type="CDD" id="cd01237">
    <property type="entry name" value="PH_fermitin"/>
    <property type="match status" value="1"/>
</dbReference>
<reference evidence="4 5" key="1">
    <citation type="journal article" date="2010" name="PLoS Biol.">
        <title>Multi-platform next-generation sequencing of the domestic turkey (Meleagris gallopavo): genome assembly and analysis.</title>
        <authorList>
            <person name="Dalloul R.A."/>
            <person name="Long J.A."/>
            <person name="Zimin A.V."/>
            <person name="Aslam L."/>
            <person name="Beal K."/>
            <person name="Blomberg L.A."/>
            <person name="Bouffard P."/>
            <person name="Burt D.W."/>
            <person name="Crasta O."/>
            <person name="Crooijmans R.P."/>
            <person name="Cooper K."/>
            <person name="Coulombe R.A."/>
            <person name="De S."/>
            <person name="Delany M.E."/>
            <person name="Dodgson J.B."/>
            <person name="Dong J.J."/>
            <person name="Evans C."/>
            <person name="Frederickson K.M."/>
            <person name="Flicek P."/>
            <person name="Florea L."/>
            <person name="Folkerts O."/>
            <person name="Groenen M.A."/>
            <person name="Harkins T.T."/>
            <person name="Herrero J."/>
            <person name="Hoffmann S."/>
            <person name="Megens H.J."/>
            <person name="Jiang A."/>
            <person name="de Jong P."/>
            <person name="Kaiser P."/>
            <person name="Kim H."/>
            <person name="Kim K.W."/>
            <person name="Kim S."/>
            <person name="Langenberger D."/>
            <person name="Lee M.K."/>
            <person name="Lee T."/>
            <person name="Mane S."/>
            <person name="Marcais G."/>
            <person name="Marz M."/>
            <person name="McElroy A.P."/>
            <person name="Modise T."/>
            <person name="Nefedov M."/>
            <person name="Notredame C."/>
            <person name="Paton I.R."/>
            <person name="Payne W.S."/>
            <person name="Pertea G."/>
            <person name="Prickett D."/>
            <person name="Puiu D."/>
            <person name="Qioa D."/>
            <person name="Raineri E."/>
            <person name="Ruffier M."/>
            <person name="Salzberg S.L."/>
            <person name="Schatz M.C."/>
            <person name="Scheuring C."/>
            <person name="Schmidt C.J."/>
            <person name="Schroeder S."/>
            <person name="Searle S.M."/>
            <person name="Smith E.J."/>
            <person name="Smith J."/>
            <person name="Sonstegard T.S."/>
            <person name="Stadler P.F."/>
            <person name="Tafer H."/>
            <person name="Tu Z.J."/>
            <person name="Van Tassell C.P."/>
            <person name="Vilella A.J."/>
            <person name="Williams K.P."/>
            <person name="Yorke J.A."/>
            <person name="Zhang L."/>
            <person name="Zhang H.B."/>
            <person name="Zhang X."/>
            <person name="Zhang Y."/>
            <person name="Reed K.M."/>
        </authorList>
    </citation>
    <scope>NUCLEOTIDE SEQUENCE [LARGE SCALE GENOMIC DNA]</scope>
</reference>
<sequence>MISSSAYGSNTWELLVTVDHQCEGEQNEFTLRVTGDLHIGGVMLKLVEQIKVSQDWSDYALWWEQKKCWLLKTHWTLDKCGVQADAKLLFTTQHKMLRLRLPNMKTVRLKVSFSSVVFKAVSDICKILSKYTPKKEEKDKNSKEVVTEDILNLCNSPTSSGLSASPGLYSKTMTPTYDPISGTPASSTITWFSDSPLTEQNCSILAFSHPNCSPETLAEMYQPRTLADKAKLNAGWLDSSRSLMEQGILEDDQLLLRFKYYTFFDLNPKYDAVRINQIYEQARWAILLEEIDCTEEEMLIFAALQYHVSKLSSSSETQDFTNESEVDEVEAALSNLEVTLEGGKSSNILEDITDIPKLADYLRLVRPRRLSIKTVKPYWFVFKDTSISYFKNKESGQGEPIEKLNLKGCEVVPDVNVAAKKFGIKLLIPVAAGMNEVYLRCDNENQYARWMAASVLASKGKTMADSSYHPEVHKILSFLKMKNWTMSPQAASDPESIDMKPECFVSLRYTKNTSLTRILEAHQNVSQMPLVEAKLRFIQAWQSLPEFGLSYYIVRFKGSKKEDVLGVSYNRLIRIDITTGDPITTWRFSTMKQWNVNWEIRQVGIEFDQNVSIAFTCLSADCKIIHEHIGGYIFLSTRSKDHNESLDEELFHKLTGGQE</sequence>
<feature type="domain" description="PH" evidence="3">
    <location>
        <begin position="363"/>
        <end position="459"/>
    </location>
</feature>
<dbReference type="CDD" id="cd17180">
    <property type="entry name" value="FERM_F0_KIND1"/>
    <property type="match status" value="1"/>
</dbReference>
<dbReference type="Proteomes" id="UP000001645">
    <property type="component" value="Chromosome 2"/>
</dbReference>
<dbReference type="FunFam" id="3.10.20.90:FF:000035">
    <property type="entry name" value="Fermitin family homolog 2 (Drosophila)"/>
    <property type="match status" value="1"/>
</dbReference>
<evidence type="ECO:0000256" key="2">
    <source>
        <dbReference type="ARBA" id="ARBA00022889"/>
    </source>
</evidence>
<dbReference type="GO" id="GO:0005178">
    <property type="term" value="F:integrin binding"/>
    <property type="evidence" value="ECO:0007669"/>
    <property type="project" value="TreeGrafter"/>
</dbReference>
<keyword evidence="2" id="KW-0130">Cell adhesion</keyword>
<reference evidence="4" key="2">
    <citation type="submission" date="2025-08" db="UniProtKB">
        <authorList>
            <consortium name="Ensembl"/>
        </authorList>
    </citation>
    <scope>IDENTIFICATION</scope>
</reference>